<reference evidence="2 5" key="1">
    <citation type="submission" date="2021-11" db="EMBL/GenBank/DDBJ databases">
        <title>Draft genome sequence of Capnocytophaga sp. strain KC07075 isolated from cat oral cavity.</title>
        <authorList>
            <person name="Suzuki M."/>
            <person name="Imaoka K."/>
            <person name="Kimura M."/>
            <person name="Morikawa S."/>
            <person name="Maeda K."/>
        </authorList>
    </citation>
    <scope>NUCLEOTIDE SEQUENCE</scope>
    <source>
        <strain evidence="2">KC07075</strain>
        <strain evidence="3 5">KC07079</strain>
    </source>
</reference>
<dbReference type="Gene3D" id="1.10.530.10">
    <property type="match status" value="1"/>
</dbReference>
<dbReference type="SUPFAM" id="SSF53955">
    <property type="entry name" value="Lysozyme-like"/>
    <property type="match status" value="1"/>
</dbReference>
<dbReference type="PANTHER" id="PTHR21666">
    <property type="entry name" value="PEPTIDASE-RELATED"/>
    <property type="match status" value="1"/>
</dbReference>
<feature type="domain" description="M23ase beta-sheet core" evidence="1">
    <location>
        <begin position="333"/>
        <end position="435"/>
    </location>
</feature>
<evidence type="ECO:0000259" key="1">
    <source>
        <dbReference type="Pfam" id="PF01551"/>
    </source>
</evidence>
<dbReference type="Pfam" id="PF01551">
    <property type="entry name" value="Peptidase_M23"/>
    <property type="match status" value="1"/>
</dbReference>
<comment type="caution">
    <text evidence="2">The sequence shown here is derived from an EMBL/GenBank/DDBJ whole genome shotgun (WGS) entry which is preliminary data.</text>
</comment>
<protein>
    <recommendedName>
        <fullName evidence="1">M23ase beta-sheet core domain-containing protein</fullName>
    </recommendedName>
</protein>
<dbReference type="InterPro" id="IPR016047">
    <property type="entry name" value="M23ase_b-sheet_dom"/>
</dbReference>
<dbReference type="InterPro" id="IPR050570">
    <property type="entry name" value="Cell_wall_metabolism_enzyme"/>
</dbReference>
<dbReference type="InterPro" id="IPR011055">
    <property type="entry name" value="Dup_hybrid_motif"/>
</dbReference>
<dbReference type="PANTHER" id="PTHR21666:SF270">
    <property type="entry name" value="MUREIN HYDROLASE ACTIVATOR ENVC"/>
    <property type="match status" value="1"/>
</dbReference>
<dbReference type="GO" id="GO:0004222">
    <property type="term" value="F:metalloendopeptidase activity"/>
    <property type="evidence" value="ECO:0007669"/>
    <property type="project" value="TreeGrafter"/>
</dbReference>
<accession>A0AAV5AS28</accession>
<proteinExistence type="predicted"/>
<sequence>MAENEAAVKVGEILGIGKVKRVELEEEGHSCPRCTAPVTVAQLRELFPKAEEDTLKTVADTYTKYMKELHMDTCWNKAHFFAQAAIETGFKLDIKSGEGFNYYWEDLIEKFRAFQTTEGRKKAKEWGRAERNSKINGKTNPKYQSVSLENKKKIANWAYSPSFQKGKELGNIYDNDGWTFRGKGLIQLTGRSAYQYANTYTKKENADIIANPDLVMTNIAIGVISSMAFFKWKKINILANGNRNTKSICEEVGKDVRATDPNGKPSRNHAEKIIFFNNSSSKVFKIDECLWGHSKGWHDPVDNPRRTKYNSGGNYKPVNGAYGKVRNGYTKFHSGLDLFALPYIKDEYDGTPVYACLDGVVVESTYKLEFSKGEIMGIDIKETDKVFFIYMHLSKRLVKEDEYVKAGQIIGYSGVSGSIANGIPSPHLHLEIATVKNAYGTGENKRTNPARFIKLNSYDTKDQDEAVDYKYYQDGTKKKWSAPKNDHRKL</sequence>
<organism evidence="2 4">
    <name type="scientific">Capnocytophaga catalasegens</name>
    <dbReference type="NCBI Taxonomy" id="1004260"/>
    <lineage>
        <taxon>Bacteria</taxon>
        <taxon>Pseudomonadati</taxon>
        <taxon>Bacteroidota</taxon>
        <taxon>Flavobacteriia</taxon>
        <taxon>Flavobacteriales</taxon>
        <taxon>Flavobacteriaceae</taxon>
        <taxon>Capnocytophaga</taxon>
    </lineage>
</organism>
<evidence type="ECO:0000313" key="2">
    <source>
        <dbReference type="EMBL" id="GJM50144.1"/>
    </source>
</evidence>
<dbReference type="CDD" id="cd12797">
    <property type="entry name" value="M23_peptidase"/>
    <property type="match status" value="1"/>
</dbReference>
<dbReference type="Proteomes" id="UP001208692">
    <property type="component" value="Unassembled WGS sequence"/>
</dbReference>
<dbReference type="SUPFAM" id="SSF51261">
    <property type="entry name" value="Duplicated hybrid motif"/>
    <property type="match status" value="1"/>
</dbReference>
<dbReference type="AlphaFoldDB" id="A0AAV5AS28"/>
<evidence type="ECO:0000313" key="5">
    <source>
        <dbReference type="Proteomes" id="UP001208692"/>
    </source>
</evidence>
<keyword evidence="5" id="KW-1185">Reference proteome</keyword>
<evidence type="ECO:0000313" key="4">
    <source>
        <dbReference type="Proteomes" id="UP001207736"/>
    </source>
</evidence>
<dbReference type="RefSeq" id="WP_264846893.1">
    <property type="nucleotide sequence ID" value="NZ_BPMA01000035.1"/>
</dbReference>
<dbReference type="EMBL" id="BQKA01000022">
    <property type="protein sequence ID" value="GJM50144.1"/>
    <property type="molecule type" value="Genomic_DNA"/>
</dbReference>
<dbReference type="Gene3D" id="2.70.70.10">
    <property type="entry name" value="Glucose Permease (Domain IIA)"/>
    <property type="match status" value="1"/>
</dbReference>
<dbReference type="Proteomes" id="UP001207736">
    <property type="component" value="Unassembled WGS sequence"/>
</dbReference>
<evidence type="ECO:0000313" key="3">
    <source>
        <dbReference type="EMBL" id="GJM52629.1"/>
    </source>
</evidence>
<name>A0AAV5AS28_9FLAO</name>
<dbReference type="InterPro" id="IPR023346">
    <property type="entry name" value="Lysozyme-like_dom_sf"/>
</dbReference>
<gene>
    <name evidence="2" type="ORF">RCZ15_11180</name>
    <name evidence="3" type="ORF">RCZ16_09460</name>
</gene>
<dbReference type="EMBL" id="BQKB01000015">
    <property type="protein sequence ID" value="GJM52629.1"/>
    <property type="molecule type" value="Genomic_DNA"/>
</dbReference>